<dbReference type="RefSeq" id="WP_088077324.1">
    <property type="nucleotide sequence ID" value="NZ_JAHQCR010000051.1"/>
</dbReference>
<comment type="caution">
    <text evidence="2">The sequence shown here is derived from an EMBL/GenBank/DDBJ whole genome shotgun (WGS) entry which is preliminary data.</text>
</comment>
<evidence type="ECO:0000313" key="2">
    <source>
        <dbReference type="EMBL" id="MBU9722328.1"/>
    </source>
</evidence>
<dbReference type="InterPro" id="IPR042274">
    <property type="entry name" value="YycH/YycI_2"/>
</dbReference>
<dbReference type="InterPro" id="IPR018604">
    <property type="entry name" value="YycI-like"/>
</dbReference>
<feature type="domain" description="Regulatory protein YycH-like" evidence="1">
    <location>
        <begin position="41"/>
        <end position="253"/>
    </location>
</feature>
<keyword evidence="3" id="KW-1185">Reference proteome</keyword>
<accession>A0ABS6JV25</accession>
<evidence type="ECO:0000259" key="1">
    <source>
        <dbReference type="Pfam" id="PF09648"/>
    </source>
</evidence>
<gene>
    <name evidence="2" type="ORF">KS407_12890</name>
</gene>
<evidence type="ECO:0000313" key="3">
    <source>
        <dbReference type="Proteomes" id="UP000790580"/>
    </source>
</evidence>
<organism evidence="2 3">
    <name type="scientific">Evansella alkalicola</name>
    <dbReference type="NCBI Taxonomy" id="745819"/>
    <lineage>
        <taxon>Bacteria</taxon>
        <taxon>Bacillati</taxon>
        <taxon>Bacillota</taxon>
        <taxon>Bacilli</taxon>
        <taxon>Bacillales</taxon>
        <taxon>Bacillaceae</taxon>
        <taxon>Evansella</taxon>
    </lineage>
</organism>
<protein>
    <submittedName>
        <fullName evidence="2">Two-component system regulatory protein YycI</fullName>
    </submittedName>
</protein>
<name>A0ABS6JV25_9BACI</name>
<sequence>MDWSKTKSIFIITFLLLNLFLGYQLSEKRSERNVNLLRHVTLQEDLDENEITVEIRSTEETKLGSPITGSIRVFNEENLVEQFDNQEIDVLNDGKTIYSTLDSPYRLVDASIPAAVETFVQQHVLYGDEYQFTKFDEETYEVGLHQTFEGRPIDNFVDGPYHLKLYLNIDLEIESYSQEYMDINTQGREQEFLSPMKVVEILFEANHIPANTTLDQAQLGYYNPLQASYDLEFRVFTPMWRVKVNESFYYVSAIEGEIHPMNQ</sequence>
<dbReference type="EMBL" id="JAHQCR010000051">
    <property type="protein sequence ID" value="MBU9722328.1"/>
    <property type="molecule type" value="Genomic_DNA"/>
</dbReference>
<dbReference type="Gene3D" id="3.30.310.160">
    <property type="entry name" value="YycH protein, domain 2"/>
    <property type="match status" value="1"/>
</dbReference>
<proteinExistence type="predicted"/>
<dbReference type="Proteomes" id="UP000790580">
    <property type="component" value="Unassembled WGS sequence"/>
</dbReference>
<reference evidence="2 3" key="1">
    <citation type="submission" date="2021-06" db="EMBL/GenBank/DDBJ databases">
        <title>Bacillus sp. RD4P76, an endophyte from a halophyte.</title>
        <authorList>
            <person name="Sun J.-Q."/>
        </authorList>
    </citation>
    <scope>NUCLEOTIDE SEQUENCE [LARGE SCALE GENOMIC DNA]</scope>
    <source>
        <strain evidence="2 3">JCM 17098</strain>
    </source>
</reference>
<dbReference type="Pfam" id="PF09648">
    <property type="entry name" value="YycI"/>
    <property type="match status" value="1"/>
</dbReference>